<reference evidence="3" key="1">
    <citation type="submission" date="2016-11" db="EMBL/GenBank/DDBJ databases">
        <authorList>
            <person name="Varghese N."/>
            <person name="Submissions S."/>
        </authorList>
    </citation>
    <scope>NUCLEOTIDE SEQUENCE [LARGE SCALE GENOMIC DNA]</scope>
    <source>
        <strain evidence="3">DSM 100566</strain>
    </source>
</reference>
<feature type="domain" description="YjiS-like" evidence="1">
    <location>
        <begin position="27"/>
        <end position="57"/>
    </location>
</feature>
<evidence type="ECO:0000313" key="2">
    <source>
        <dbReference type="EMBL" id="SHF80703.1"/>
    </source>
</evidence>
<gene>
    <name evidence="2" type="ORF">SAMN05444273_11329</name>
</gene>
<accession>A0A1M5EN33</accession>
<evidence type="ECO:0000259" key="1">
    <source>
        <dbReference type="Pfam" id="PF06568"/>
    </source>
</evidence>
<dbReference type="InterPro" id="IPR009506">
    <property type="entry name" value="YjiS-like"/>
</dbReference>
<dbReference type="EMBL" id="FQUV01000013">
    <property type="protein sequence ID" value="SHF80703.1"/>
    <property type="molecule type" value="Genomic_DNA"/>
</dbReference>
<dbReference type="Pfam" id="PF06568">
    <property type="entry name" value="YjiS-like"/>
    <property type="match status" value="1"/>
</dbReference>
<protein>
    <recommendedName>
        <fullName evidence="1">YjiS-like domain-containing protein</fullName>
    </recommendedName>
</protein>
<name>A0A1M5EN33_9RHOB</name>
<keyword evidence="3" id="KW-1185">Reference proteome</keyword>
<dbReference type="AlphaFoldDB" id="A0A1M5EN33"/>
<dbReference type="Proteomes" id="UP000184144">
    <property type="component" value="Unassembled WGS sequence"/>
</dbReference>
<dbReference type="STRING" id="1486859.SAMN05444273_11329"/>
<organism evidence="2 3">
    <name type="scientific">Litoreibacter ascidiaceicola</name>
    <dbReference type="NCBI Taxonomy" id="1486859"/>
    <lineage>
        <taxon>Bacteria</taxon>
        <taxon>Pseudomonadati</taxon>
        <taxon>Pseudomonadota</taxon>
        <taxon>Alphaproteobacteria</taxon>
        <taxon>Rhodobacterales</taxon>
        <taxon>Roseobacteraceae</taxon>
        <taxon>Litoreibacter</taxon>
    </lineage>
</organism>
<evidence type="ECO:0000313" key="3">
    <source>
        <dbReference type="Proteomes" id="UP000184144"/>
    </source>
</evidence>
<sequence>MAYATSIRTAPTLIERLVAFKNDLAERHAKNRLYRQTLDELQVLSNRELADLGMNRANLKSIAHEAAYGN</sequence>
<proteinExistence type="predicted"/>
<dbReference type="RefSeq" id="WP_073146252.1">
    <property type="nucleotide sequence ID" value="NZ_FQUV01000013.1"/>
</dbReference>
<dbReference type="OrthoDB" id="8244198at2"/>